<protein>
    <submittedName>
        <fullName evidence="1">Uncharacterized protein</fullName>
    </submittedName>
</protein>
<dbReference type="EMBL" id="AHFB01000167">
    <property type="protein sequence ID" value="EOO24447.1"/>
    <property type="molecule type" value="Genomic_DNA"/>
</dbReference>
<organism evidence="1 2">
    <name type="scientific">Bacillus cereus VD133</name>
    <dbReference type="NCBI Taxonomy" id="1053233"/>
    <lineage>
        <taxon>Bacteria</taxon>
        <taxon>Bacillati</taxon>
        <taxon>Bacillota</taxon>
        <taxon>Bacilli</taxon>
        <taxon>Bacillales</taxon>
        <taxon>Bacillaceae</taxon>
        <taxon>Bacillus</taxon>
        <taxon>Bacillus cereus group</taxon>
    </lineage>
</organism>
<reference evidence="1 2" key="1">
    <citation type="submission" date="2012-12" db="EMBL/GenBank/DDBJ databases">
        <title>The Genome Sequence of Bacillus cereus VD133.</title>
        <authorList>
            <consortium name="The Broad Institute Genome Sequencing Platform"/>
            <consortium name="The Broad Institute Genome Sequencing Center for Infectious Disease"/>
            <person name="Feldgarden M."/>
            <person name="Van der Auwera G.A."/>
            <person name="Mahillon J."/>
            <person name="Duprez V."/>
            <person name="Timmery S."/>
            <person name="Mattelet C."/>
            <person name="Dierick K."/>
            <person name="Sun M."/>
            <person name="Yu Z."/>
            <person name="Zhu L."/>
            <person name="Hu X."/>
            <person name="Shank E.B."/>
            <person name="Swiecicka I."/>
            <person name="Hansen B.M."/>
            <person name="Andrup L."/>
            <person name="Walker B."/>
            <person name="Young S.K."/>
            <person name="Zeng Q."/>
            <person name="Gargeya S."/>
            <person name="Fitzgerald M."/>
            <person name="Haas B."/>
            <person name="Abouelleil A."/>
            <person name="Alvarado L."/>
            <person name="Arachchi H.M."/>
            <person name="Berlin A.M."/>
            <person name="Chapman S.B."/>
            <person name="Dewar J."/>
            <person name="Goldberg J."/>
            <person name="Griggs A."/>
            <person name="Gujja S."/>
            <person name="Hansen M."/>
            <person name="Howarth C."/>
            <person name="Imamovic A."/>
            <person name="Larimer J."/>
            <person name="McCowan C."/>
            <person name="Murphy C."/>
            <person name="Neiman D."/>
            <person name="Pearson M."/>
            <person name="Priest M."/>
            <person name="Roberts A."/>
            <person name="Saif S."/>
            <person name="Shea T."/>
            <person name="Sisk P."/>
            <person name="Sykes S."/>
            <person name="Wortman J."/>
            <person name="Nusbaum C."/>
            <person name="Birren B."/>
        </authorList>
    </citation>
    <scope>NUCLEOTIDE SEQUENCE [LARGE SCALE GENOMIC DNA]</scope>
    <source>
        <strain evidence="1 2">VD133</strain>
    </source>
</reference>
<dbReference type="Proteomes" id="UP000014018">
    <property type="component" value="Unassembled WGS sequence"/>
</dbReference>
<comment type="caution">
    <text evidence="1">The sequence shown here is derived from an EMBL/GenBank/DDBJ whole genome shotgun (WGS) entry which is preliminary data.</text>
</comment>
<dbReference type="AlphaFoldDB" id="A0A9W5PJT6"/>
<evidence type="ECO:0000313" key="2">
    <source>
        <dbReference type="Proteomes" id="UP000014018"/>
    </source>
</evidence>
<evidence type="ECO:0000313" key="1">
    <source>
        <dbReference type="EMBL" id="EOO24447.1"/>
    </source>
</evidence>
<name>A0A9W5PJT6_BACCE</name>
<sequence>MFQYRMSIRNEPIKITDNISLEKVKNAKNDEYYALIKEQKYKLINGVPAIDPEHKHFPEVKYLLFTEYHESIVNMDTLELAPIFKLQEEHIWHNNRYSNYNDTSKLDVDDNKLNSSIKWSQVKEFIQNKRKHFEKQSEEKTNKIFELKNSARYRPIE</sequence>
<accession>A0A9W5PJT6</accession>
<gene>
    <name evidence="1" type="ORF">IIU_06727</name>
</gene>
<proteinExistence type="predicted"/>